<accession>A0AAV4M2X0</accession>
<proteinExistence type="predicted"/>
<evidence type="ECO:0000313" key="2">
    <source>
        <dbReference type="Proteomes" id="UP001497744"/>
    </source>
</evidence>
<gene>
    <name evidence="1" type="ORF">BcabD6B2_51760</name>
</gene>
<name>A0AAV4M2X0_BABCB</name>
<sequence length="273" mass="30068">MSTNSTHLLIERHISLTVFLPTRTIATSLNVIGRSSIVTHNYRDAAIGTPSGVPLADQPLHQRKHPLRVATLRHIPDLVKLEVFQDVAVAAHGSRGDVPPHLLVPIPTALQLRRLLLAAPHEPLLLRALPLGAPVNFPDGVDDEGHPRLRGRLRHPVRRVDALGRPDGVPALLPRRLQRALPVDMRLREGVERRRVVLDQVAHDLPRVGAEVPDVVSAEDFGAAELEYVCDRSPDRGRSQVSHVQLLADVGPEVVHHHPFARHARDVESPALV</sequence>
<reference evidence="1 2" key="1">
    <citation type="submission" date="2021-06" db="EMBL/GenBank/DDBJ databases">
        <title>Genome sequence of Babesia caballi.</title>
        <authorList>
            <person name="Yamagishi J."/>
            <person name="Kidaka T."/>
            <person name="Ochi A."/>
        </authorList>
    </citation>
    <scope>NUCLEOTIDE SEQUENCE [LARGE SCALE GENOMIC DNA]</scope>
    <source>
        <strain evidence="1">USDA-D6B2</strain>
    </source>
</reference>
<dbReference type="AlphaFoldDB" id="A0AAV4M2X0"/>
<dbReference type="Proteomes" id="UP001497744">
    <property type="component" value="Unassembled WGS sequence"/>
</dbReference>
<protein>
    <submittedName>
        <fullName evidence="1">Glycine cleavage system aminomethyltransferase GcvT</fullName>
    </submittedName>
</protein>
<comment type="caution">
    <text evidence="1">The sequence shown here is derived from an EMBL/GenBank/DDBJ whole genome shotgun (WGS) entry which is preliminary data.</text>
</comment>
<organism evidence="1 2">
    <name type="scientific">Babesia caballi</name>
    <dbReference type="NCBI Taxonomy" id="5871"/>
    <lineage>
        <taxon>Eukaryota</taxon>
        <taxon>Sar</taxon>
        <taxon>Alveolata</taxon>
        <taxon>Apicomplexa</taxon>
        <taxon>Aconoidasida</taxon>
        <taxon>Piroplasmida</taxon>
        <taxon>Babesiidae</taxon>
        <taxon>Babesia</taxon>
    </lineage>
</organism>
<dbReference type="EMBL" id="BPLF01000005">
    <property type="protein sequence ID" value="GIX65741.1"/>
    <property type="molecule type" value="Genomic_DNA"/>
</dbReference>
<dbReference type="GeneID" id="94197222"/>
<evidence type="ECO:0000313" key="1">
    <source>
        <dbReference type="EMBL" id="GIX65741.1"/>
    </source>
</evidence>
<dbReference type="RefSeq" id="XP_067717810.1">
    <property type="nucleotide sequence ID" value="XM_067861709.1"/>
</dbReference>
<keyword evidence="2" id="KW-1185">Reference proteome</keyword>